<evidence type="ECO:0008006" key="4">
    <source>
        <dbReference type="Google" id="ProtNLM"/>
    </source>
</evidence>
<accession>A0A8T9PZW3</accession>
<dbReference type="Proteomes" id="UP000831796">
    <property type="component" value="Chromosome"/>
</dbReference>
<evidence type="ECO:0000313" key="2">
    <source>
        <dbReference type="EMBL" id="UOQ70122.1"/>
    </source>
</evidence>
<keyword evidence="1" id="KW-1133">Transmembrane helix</keyword>
<feature type="transmembrane region" description="Helical" evidence="1">
    <location>
        <begin position="171"/>
        <end position="190"/>
    </location>
</feature>
<dbReference type="PANTHER" id="PTHR40407">
    <property type="entry name" value="MEMBRANE PROTEIN-LIKE PROTEIN"/>
    <property type="match status" value="1"/>
</dbReference>
<sequence length="291" mass="32869">MALEILVINFLLQWSFQMVLLQVIWATGWGMVLLAGLLWLPRWVLGAGSLGFLVLHNLLPTIAPVTAENLVAALLHNGPFLLPSVGGAPAFLVAYSIGPWAAVLVAGYWMGPWFGLPLPERNRRLRLAGGALLLLFVGLRFTNWYGEPNLWSVQTRGGFYTVLSFLNITKYPPSLLFLCLTLGVALLLLSGAETVAGRWAEILRIYGRVPFFYYLLHLLLISAGALVWTMLAFGQPFNFGFMDRKDWPAAYQPSLLRAYVVWLSVVVLLYVPCRWYQGYKQRHSYWWLSYL</sequence>
<dbReference type="EMBL" id="CP095046">
    <property type="protein sequence ID" value="UOQ70122.1"/>
    <property type="molecule type" value="Genomic_DNA"/>
</dbReference>
<reference evidence="2" key="1">
    <citation type="submission" date="2022-04" db="EMBL/GenBank/DDBJ databases">
        <title>Hymenobacter sp. isolated from the air.</title>
        <authorList>
            <person name="Won M."/>
            <person name="Lee C.-M."/>
            <person name="Woen H.-Y."/>
            <person name="Kwon S.-W."/>
        </authorList>
    </citation>
    <scope>NUCLEOTIDE SEQUENCE</scope>
    <source>
        <strain evidence="2">5116S-3</strain>
    </source>
</reference>
<organism evidence="2 3">
    <name type="scientific">Hymenobacter cellulosilyticus</name>
    <dbReference type="NCBI Taxonomy" id="2932248"/>
    <lineage>
        <taxon>Bacteria</taxon>
        <taxon>Pseudomonadati</taxon>
        <taxon>Bacteroidota</taxon>
        <taxon>Cytophagia</taxon>
        <taxon>Cytophagales</taxon>
        <taxon>Hymenobacteraceae</taxon>
        <taxon>Hymenobacter</taxon>
    </lineage>
</organism>
<keyword evidence="3" id="KW-1185">Reference proteome</keyword>
<feature type="transmembrane region" description="Helical" evidence="1">
    <location>
        <begin position="20"/>
        <end position="40"/>
    </location>
</feature>
<proteinExistence type="predicted"/>
<evidence type="ECO:0000256" key="1">
    <source>
        <dbReference type="SAM" id="Phobius"/>
    </source>
</evidence>
<dbReference type="AlphaFoldDB" id="A0A8T9PZW3"/>
<feature type="transmembrane region" description="Helical" evidence="1">
    <location>
        <begin position="92"/>
        <end position="115"/>
    </location>
</feature>
<feature type="transmembrane region" description="Helical" evidence="1">
    <location>
        <begin position="211"/>
        <end position="234"/>
    </location>
</feature>
<name>A0A8T9PZW3_9BACT</name>
<keyword evidence="1" id="KW-0812">Transmembrane</keyword>
<dbReference type="KEGG" id="hcu:MUN79_15245"/>
<feature type="transmembrane region" description="Helical" evidence="1">
    <location>
        <begin position="52"/>
        <end position="72"/>
    </location>
</feature>
<dbReference type="RefSeq" id="WP_244673546.1">
    <property type="nucleotide sequence ID" value="NZ_CP095046.1"/>
</dbReference>
<gene>
    <name evidence="2" type="ORF">MUN79_15245</name>
</gene>
<evidence type="ECO:0000313" key="3">
    <source>
        <dbReference type="Proteomes" id="UP000831796"/>
    </source>
</evidence>
<feature type="transmembrane region" description="Helical" evidence="1">
    <location>
        <begin position="254"/>
        <end position="273"/>
    </location>
</feature>
<dbReference type="PANTHER" id="PTHR40407:SF1">
    <property type="entry name" value="HEPARAN-ALPHA-GLUCOSAMINIDE N-ACETYLTRANSFERASE CATALYTIC DOMAIN-CONTAINING PROTEIN"/>
    <property type="match status" value="1"/>
</dbReference>
<feature type="transmembrane region" description="Helical" evidence="1">
    <location>
        <begin position="127"/>
        <end position="146"/>
    </location>
</feature>
<keyword evidence="1" id="KW-0472">Membrane</keyword>
<protein>
    <recommendedName>
        <fullName evidence="4">DUF1624 domain-containing protein</fullName>
    </recommendedName>
</protein>